<dbReference type="Gene3D" id="3.40.50.720">
    <property type="entry name" value="NAD(P)-binding Rossmann-like Domain"/>
    <property type="match status" value="2"/>
</dbReference>
<dbReference type="EMBL" id="WOXT01000001">
    <property type="protein sequence ID" value="MUV13651.1"/>
    <property type="molecule type" value="Genomic_DNA"/>
</dbReference>
<keyword evidence="3" id="KW-1185">Reference proteome</keyword>
<dbReference type="RefSeq" id="WP_156640833.1">
    <property type="nucleotide sequence ID" value="NZ_WOXT01000001.1"/>
</dbReference>
<dbReference type="PANTHER" id="PTHR12126">
    <property type="entry name" value="NADH-UBIQUINONE OXIDOREDUCTASE 39 KDA SUBUNIT-RELATED"/>
    <property type="match status" value="1"/>
</dbReference>
<reference evidence="2 3" key="1">
    <citation type="submission" date="2019-12" db="EMBL/GenBank/DDBJ databases">
        <authorList>
            <person name="Xu J."/>
        </authorList>
    </citation>
    <scope>NUCLEOTIDE SEQUENCE [LARGE SCALE GENOMIC DNA]</scope>
    <source>
        <strain evidence="2 3">HX-5-24</strain>
    </source>
</reference>
<dbReference type="InterPro" id="IPR051207">
    <property type="entry name" value="ComplexI_NDUFA9_subunit"/>
</dbReference>
<feature type="domain" description="NAD-dependent epimerase/dehydratase" evidence="1">
    <location>
        <begin position="114"/>
        <end position="196"/>
    </location>
</feature>
<evidence type="ECO:0000259" key="1">
    <source>
        <dbReference type="Pfam" id="PF01370"/>
    </source>
</evidence>
<proteinExistence type="predicted"/>
<evidence type="ECO:0000313" key="2">
    <source>
        <dbReference type="EMBL" id="MUV13651.1"/>
    </source>
</evidence>
<dbReference type="AlphaFoldDB" id="A0A7C9HRG5"/>
<organism evidence="2 3">
    <name type="scientific">Noviluteimonas gilva</name>
    <dbReference type="NCBI Taxonomy" id="2682097"/>
    <lineage>
        <taxon>Bacteria</taxon>
        <taxon>Pseudomonadati</taxon>
        <taxon>Pseudomonadota</taxon>
        <taxon>Gammaproteobacteria</taxon>
        <taxon>Lysobacterales</taxon>
        <taxon>Lysobacteraceae</taxon>
        <taxon>Noviluteimonas</taxon>
    </lineage>
</organism>
<dbReference type="Pfam" id="PF01370">
    <property type="entry name" value="Epimerase"/>
    <property type="match status" value="1"/>
</dbReference>
<dbReference type="InterPro" id="IPR036291">
    <property type="entry name" value="NAD(P)-bd_dom_sf"/>
</dbReference>
<dbReference type="SUPFAM" id="SSF51735">
    <property type="entry name" value="NAD(P)-binding Rossmann-fold domains"/>
    <property type="match status" value="1"/>
</dbReference>
<evidence type="ECO:0000313" key="3">
    <source>
        <dbReference type="Proteomes" id="UP000479692"/>
    </source>
</evidence>
<accession>A0A7C9HRG5</accession>
<dbReference type="PANTHER" id="PTHR12126:SF11">
    <property type="entry name" value="NADH DEHYDROGENASE [UBIQUINONE] 1 ALPHA SUBCOMPLEX SUBUNIT 9, MITOCHONDRIAL"/>
    <property type="match status" value="1"/>
</dbReference>
<dbReference type="Proteomes" id="UP000479692">
    <property type="component" value="Unassembled WGS sequence"/>
</dbReference>
<name>A0A7C9HRG5_9GAMM</name>
<comment type="caution">
    <text evidence="2">The sequence shown here is derived from an EMBL/GenBank/DDBJ whole genome shotgun (WGS) entry which is preliminary data.</text>
</comment>
<dbReference type="GO" id="GO:0044877">
    <property type="term" value="F:protein-containing complex binding"/>
    <property type="evidence" value="ECO:0007669"/>
    <property type="project" value="TreeGrafter"/>
</dbReference>
<sequence length="287" mass="31090">MRQALLFGATGQIGWPLADRLQDAGWRVTAVSREPHRDQPGLHWIEGTLPVVAAPLPDDVDAIFSCGPLDLFAQWYAQADIDCPRVVAFGSTSIDVKRGSSDKGERDVAQRLRVAEQQVFDRAAARNAQATLLRPTLIYGGGRDQTLTRIAQLAKRWNRFVLPRNAHGLREPVHVHDLADAALAVCDAPATHGKAYALPGGERLSYRDMVARVLAVMQPAPALVEVPAPVFGLALLGARALGKVGGFNAAAVARMRSDLVFDATPARNDFGYAPRAFRPTAPMFMAR</sequence>
<protein>
    <submittedName>
        <fullName evidence="2">Nucleoside-diphosphate sugar epimerase</fullName>
    </submittedName>
</protein>
<dbReference type="InterPro" id="IPR001509">
    <property type="entry name" value="Epimerase_deHydtase"/>
</dbReference>
<gene>
    <name evidence="2" type="ORF">GN331_05450</name>
</gene>